<sequence>MSATPITFAPAGQSRVVPRIDRISDPDPIVGDRVELQLLTTLKCNLKCTYCSLGVGEVLGSQNELEYDIDQLAAFVDKHLAGKEVYVTFYGGEPTLNRKMMEEVMRRFPHFRFQLQTNGTLLDDLPDWMLARLSNVLVSIDGGEATTDGYRGKGIYRQVIRNIGLVRDKIGGTVTARVTWGNPATSFEELDELATSEAFDYLYWQFVADEMYAGDSVDKRKAVLVKLIERFFADSDTLYPVVPLMGIVRNKVLPNRGRELYAGLTQCRVSTHLINVMPNGQIYPCPDMMYAHHMQMGEIQGNWLKKSPLQPTPEMPCESCEAFSWCRRNCMKNLYLGYVKNDLRYRGNVVEPICELLKFIGREVDRHDPQAWFARLPVPARQRLVEAEVYDYVEIMP</sequence>
<comment type="cofactor">
    <cofactor evidence="1">
        <name>[4Fe-4S] cluster</name>
        <dbReference type="ChEBI" id="CHEBI:49883"/>
    </cofactor>
</comment>
<gene>
    <name evidence="7" type="ORF">IWH25_13405</name>
</gene>
<evidence type="ECO:0000313" key="8">
    <source>
        <dbReference type="Proteomes" id="UP000663444"/>
    </source>
</evidence>
<protein>
    <submittedName>
        <fullName evidence="7">Radical SAM protein</fullName>
    </submittedName>
</protein>
<evidence type="ECO:0000256" key="5">
    <source>
        <dbReference type="ARBA" id="ARBA00023014"/>
    </source>
</evidence>
<dbReference type="SUPFAM" id="SSF102114">
    <property type="entry name" value="Radical SAM enzymes"/>
    <property type="match status" value="1"/>
</dbReference>
<evidence type="ECO:0000256" key="3">
    <source>
        <dbReference type="ARBA" id="ARBA00022723"/>
    </source>
</evidence>
<reference evidence="7" key="1">
    <citation type="submission" date="2020-11" db="EMBL/GenBank/DDBJ databases">
        <title>Azospira restricta DSM 18626 genome sequence.</title>
        <authorList>
            <person name="Moe W.M."/>
        </authorList>
    </citation>
    <scope>NUCLEOTIDE SEQUENCE</scope>
    <source>
        <strain evidence="7">DSM 18626</strain>
    </source>
</reference>
<dbReference type="PANTHER" id="PTHR43273:SF2">
    <property type="entry name" value="RADICAL SAM CORE DOMAIN-CONTAINING PROTEIN"/>
    <property type="match status" value="1"/>
</dbReference>
<dbReference type="CDD" id="cd01335">
    <property type="entry name" value="Radical_SAM"/>
    <property type="match status" value="1"/>
</dbReference>
<dbReference type="GO" id="GO:0016491">
    <property type="term" value="F:oxidoreductase activity"/>
    <property type="evidence" value="ECO:0007669"/>
    <property type="project" value="InterPro"/>
</dbReference>
<dbReference type="InterPro" id="IPR007197">
    <property type="entry name" value="rSAM"/>
</dbReference>
<dbReference type="PANTHER" id="PTHR43273">
    <property type="entry name" value="ANAEROBIC SULFATASE-MATURATING ENZYME HOMOLOG ASLB-RELATED"/>
    <property type="match status" value="1"/>
</dbReference>
<dbReference type="GO" id="GO:0051536">
    <property type="term" value="F:iron-sulfur cluster binding"/>
    <property type="evidence" value="ECO:0007669"/>
    <property type="project" value="UniProtKB-KW"/>
</dbReference>
<dbReference type="SFLD" id="SFLDS00029">
    <property type="entry name" value="Radical_SAM"/>
    <property type="match status" value="1"/>
</dbReference>
<dbReference type="InterPro" id="IPR023819">
    <property type="entry name" value="Pep-mod_rSAM_AF0577"/>
</dbReference>
<dbReference type="Pfam" id="PF04055">
    <property type="entry name" value="Radical_SAM"/>
    <property type="match status" value="1"/>
</dbReference>
<evidence type="ECO:0000313" key="7">
    <source>
        <dbReference type="EMBL" id="QRJ62761.1"/>
    </source>
</evidence>
<keyword evidence="4" id="KW-0408">Iron</keyword>
<name>A0A974PWT3_9RHOO</name>
<dbReference type="GO" id="GO:0046872">
    <property type="term" value="F:metal ion binding"/>
    <property type="evidence" value="ECO:0007669"/>
    <property type="project" value="UniProtKB-KW"/>
</dbReference>
<organism evidence="7 8">
    <name type="scientific">Azospira restricta</name>
    <dbReference type="NCBI Taxonomy" id="404405"/>
    <lineage>
        <taxon>Bacteria</taxon>
        <taxon>Pseudomonadati</taxon>
        <taxon>Pseudomonadota</taxon>
        <taxon>Betaproteobacteria</taxon>
        <taxon>Rhodocyclales</taxon>
        <taxon>Rhodocyclaceae</taxon>
        <taxon>Azospira</taxon>
    </lineage>
</organism>
<dbReference type="InterPro" id="IPR058240">
    <property type="entry name" value="rSAM_sf"/>
</dbReference>
<keyword evidence="2" id="KW-0949">S-adenosyl-L-methionine</keyword>
<dbReference type="RefSeq" id="WP_238998900.1">
    <property type="nucleotide sequence ID" value="NZ_CP064781.1"/>
</dbReference>
<dbReference type="SFLD" id="SFLDG01067">
    <property type="entry name" value="SPASM/twitch_domain_containing"/>
    <property type="match status" value="1"/>
</dbReference>
<keyword evidence="3" id="KW-0479">Metal-binding</keyword>
<dbReference type="InterPro" id="IPR013785">
    <property type="entry name" value="Aldolase_TIM"/>
</dbReference>
<keyword evidence="8" id="KW-1185">Reference proteome</keyword>
<dbReference type="Gene3D" id="3.20.20.70">
    <property type="entry name" value="Aldolase class I"/>
    <property type="match status" value="1"/>
</dbReference>
<evidence type="ECO:0000256" key="1">
    <source>
        <dbReference type="ARBA" id="ARBA00001966"/>
    </source>
</evidence>
<dbReference type="EMBL" id="CP064781">
    <property type="protein sequence ID" value="QRJ62761.1"/>
    <property type="molecule type" value="Genomic_DNA"/>
</dbReference>
<proteinExistence type="predicted"/>
<keyword evidence="5" id="KW-0411">Iron-sulfur</keyword>
<evidence type="ECO:0000256" key="4">
    <source>
        <dbReference type="ARBA" id="ARBA00023004"/>
    </source>
</evidence>
<dbReference type="KEGG" id="ares:IWH25_13405"/>
<dbReference type="InterPro" id="IPR023867">
    <property type="entry name" value="Sulphatase_maturase_rSAM"/>
</dbReference>
<accession>A0A974PWT3</accession>
<dbReference type="SFLD" id="SFLDG01104">
    <property type="entry name" value="Uncharacterised_Radical_SAM_Su"/>
    <property type="match status" value="1"/>
</dbReference>
<dbReference type="NCBIfam" id="TIGR04085">
    <property type="entry name" value="rSAM_more_4Fe4S"/>
    <property type="match status" value="1"/>
</dbReference>
<dbReference type="InterPro" id="IPR023885">
    <property type="entry name" value="4Fe4S-binding_SPASM_dom"/>
</dbReference>
<dbReference type="AlphaFoldDB" id="A0A974PWT3"/>
<dbReference type="Proteomes" id="UP000663444">
    <property type="component" value="Chromosome"/>
</dbReference>
<evidence type="ECO:0000256" key="2">
    <source>
        <dbReference type="ARBA" id="ARBA00022691"/>
    </source>
</evidence>
<evidence type="ECO:0000259" key="6">
    <source>
        <dbReference type="PROSITE" id="PS51918"/>
    </source>
</evidence>
<dbReference type="PROSITE" id="PS51918">
    <property type="entry name" value="RADICAL_SAM"/>
    <property type="match status" value="1"/>
</dbReference>
<feature type="domain" description="Radical SAM core" evidence="6">
    <location>
        <begin position="30"/>
        <end position="234"/>
    </location>
</feature>